<organism evidence="2 3">
    <name type="scientific">Eiseniibacteriota bacterium</name>
    <dbReference type="NCBI Taxonomy" id="2212470"/>
    <lineage>
        <taxon>Bacteria</taxon>
        <taxon>Candidatus Eiseniibacteriota</taxon>
    </lineage>
</organism>
<keyword evidence="1" id="KW-0732">Signal</keyword>
<evidence type="ECO:0000313" key="2">
    <source>
        <dbReference type="EMBL" id="MBU2689739.1"/>
    </source>
</evidence>
<dbReference type="Proteomes" id="UP000777784">
    <property type="component" value="Unassembled WGS sequence"/>
</dbReference>
<protein>
    <submittedName>
        <fullName evidence="2">Uncharacterized protein</fullName>
    </submittedName>
</protein>
<reference evidence="2" key="1">
    <citation type="submission" date="2021-05" db="EMBL/GenBank/DDBJ databases">
        <title>Energy efficiency and biological interactions define the core microbiome of deep oligotrophic groundwater.</title>
        <authorList>
            <person name="Mehrshad M."/>
            <person name="Lopez-Fernandez M."/>
            <person name="Bell E."/>
            <person name="Bernier-Latmani R."/>
            <person name="Bertilsson S."/>
            <person name="Dopson M."/>
        </authorList>
    </citation>
    <scope>NUCLEOTIDE SEQUENCE</scope>
    <source>
        <strain evidence="2">Modern_marine.mb.64</strain>
    </source>
</reference>
<feature type="non-terminal residue" evidence="2">
    <location>
        <position position="81"/>
    </location>
</feature>
<feature type="chain" id="PRO_5037842627" evidence="1">
    <location>
        <begin position="22"/>
        <end position="81"/>
    </location>
</feature>
<dbReference type="EMBL" id="JAHJDP010000015">
    <property type="protein sequence ID" value="MBU2689739.1"/>
    <property type="molecule type" value="Genomic_DNA"/>
</dbReference>
<accession>A0A948W4V4</accession>
<dbReference type="Gene3D" id="2.40.160.60">
    <property type="entry name" value="Outer membrane protein transport protein (OMPP1/FadL/TodX)"/>
    <property type="match status" value="1"/>
</dbReference>
<sequence length="81" mass="8858">MKRYLLFIMFCFLLLPVPAFGAREFAKVGTIGGQFLKIPMGARPVAMGSAYVSLADDANSVFWNPAGIARLSRTVLSIHHT</sequence>
<proteinExistence type="predicted"/>
<dbReference type="AlphaFoldDB" id="A0A948W4V4"/>
<comment type="caution">
    <text evidence="2">The sequence shown here is derived from an EMBL/GenBank/DDBJ whole genome shotgun (WGS) entry which is preliminary data.</text>
</comment>
<gene>
    <name evidence="2" type="ORF">KJ970_02350</name>
</gene>
<evidence type="ECO:0000256" key="1">
    <source>
        <dbReference type="SAM" id="SignalP"/>
    </source>
</evidence>
<evidence type="ECO:0000313" key="3">
    <source>
        <dbReference type="Proteomes" id="UP000777784"/>
    </source>
</evidence>
<name>A0A948W4V4_UNCEI</name>
<feature type="signal peptide" evidence="1">
    <location>
        <begin position="1"/>
        <end position="21"/>
    </location>
</feature>